<reference evidence="2 3" key="1">
    <citation type="submission" date="2016-10" db="EMBL/GenBank/DDBJ databases">
        <authorList>
            <person name="de Groot N.N."/>
        </authorList>
    </citation>
    <scope>NUCLEOTIDE SEQUENCE [LARGE SCALE GENOMIC DNA]</scope>
    <source>
        <strain evidence="2 3">DSM 19886</strain>
    </source>
</reference>
<dbReference type="InterPro" id="IPR046867">
    <property type="entry name" value="AldOxase/xan_DH_MoCoBD2"/>
</dbReference>
<evidence type="ECO:0000259" key="1">
    <source>
        <dbReference type="SMART" id="SM01008"/>
    </source>
</evidence>
<dbReference type="InterPro" id="IPR052516">
    <property type="entry name" value="N-heterocyclic_Hydroxylase"/>
</dbReference>
<dbReference type="OrthoDB" id="9767994at2"/>
<dbReference type="EMBL" id="FNGV01000012">
    <property type="protein sequence ID" value="SDM67340.1"/>
    <property type="molecule type" value="Genomic_DNA"/>
</dbReference>
<dbReference type="Gene3D" id="3.90.1170.50">
    <property type="entry name" value="Aldehyde oxidase/xanthine dehydrogenase, a/b hammerhead"/>
    <property type="match status" value="1"/>
</dbReference>
<dbReference type="Pfam" id="PF02738">
    <property type="entry name" value="MoCoBD_1"/>
    <property type="match status" value="1"/>
</dbReference>
<dbReference type="Gene3D" id="3.30.365.10">
    <property type="entry name" value="Aldehyde oxidase/xanthine dehydrogenase, molybdopterin binding domain"/>
    <property type="match status" value="4"/>
</dbReference>
<dbReference type="InterPro" id="IPR008274">
    <property type="entry name" value="AldOxase/xan_DH_MoCoBD1"/>
</dbReference>
<dbReference type="InterPro" id="IPR000674">
    <property type="entry name" value="Ald_Oxase/Xan_DH_a/b"/>
</dbReference>
<name>A0A1G9V5I2_9FLAO</name>
<dbReference type="PIRSF" id="PIRSF036389">
    <property type="entry name" value="IOR_B"/>
    <property type="match status" value="1"/>
</dbReference>
<dbReference type="PANTHER" id="PTHR47495:SF1">
    <property type="entry name" value="BLL3820 PROTEIN"/>
    <property type="match status" value="1"/>
</dbReference>
<evidence type="ECO:0000313" key="2">
    <source>
        <dbReference type="EMBL" id="SDM67340.1"/>
    </source>
</evidence>
<dbReference type="Proteomes" id="UP000199440">
    <property type="component" value="Unassembled WGS sequence"/>
</dbReference>
<dbReference type="InterPro" id="IPR012368">
    <property type="entry name" value="OxRdtase_Mopterin-bd_su_IorB"/>
</dbReference>
<dbReference type="InterPro" id="IPR006311">
    <property type="entry name" value="TAT_signal"/>
</dbReference>
<dbReference type="STRING" id="192904.SAMN04488514_112118"/>
<keyword evidence="3" id="KW-1185">Reference proteome</keyword>
<feature type="domain" description="Aldehyde oxidase/xanthine dehydrogenase a/b hammerhead" evidence="1">
    <location>
        <begin position="222"/>
        <end position="300"/>
    </location>
</feature>
<accession>A0A1G9V5I2</accession>
<protein>
    <submittedName>
        <fullName evidence="2">Isoquinoline 1-oxidoreductase, beta subunit</fullName>
    </submittedName>
</protein>
<sequence>MKTATKHSSRREFLKTSSGVALFIGVSGILPQLVSCKKTDKVRAQLAKHELTAWVRITEEGEITIYNPAAEMGQGSMTSLPVLFAEEMDADWSKVKVEFSPQEVEIYGSEGWAPGSKLMFTVGSRTTKSNYPVMRKAGAQARHVLMYSAAKHWNVPISELTTANSNVIHEPTHRELSYGALVPFLKMPDILPDFTEDQYKNPKDYKLVGKRIPRTEIPVKVNGTAQFAIDIRLPNMVYGVLERGNLHGSQPTLNNQTEILALEGVLKVIPFDYAIGITATTLEAALNAKKRLKIDWSESQATGYNSQEIYHDYEKIADSKKNGKIITEQGDVKKAMRTAAKTYRTDFKNDYVYHAQMEPLNAVIQVSAYFNSAEVWVGSQQGTDTKLGVPKLLNIAPENVNVHLQYLGGGFGRRSMNDFVEECALLAKEMAPRPVKLIWTREDDVTHGAFRPLTLQRLTASTDKDGAITGLSHFVIGDGGNLVASGIKNHHYNIPNQWAEWRETSHGVRLKHWRSVGHGTNKFAIECLLDEIAMDQGADPIELRRKLMVKSPRALATLEKATEISDWNGPEKAGRAKGVAFAEHGSLGTGVCEISVDQKTGKIKVHRFWVALDAGVIVQPDNVKAQMEGGLIMGMSSVLKEQITIVDGRVQQSNFDDYQLLRMEDIPESIETALIPSTSIPEGVGETATPLVACAIANAFLRLTGKPLRHLPFTPERVLAVLNG</sequence>
<organism evidence="2 3">
    <name type="scientific">Kriegella aquimaris</name>
    <dbReference type="NCBI Taxonomy" id="192904"/>
    <lineage>
        <taxon>Bacteria</taxon>
        <taxon>Pseudomonadati</taxon>
        <taxon>Bacteroidota</taxon>
        <taxon>Flavobacteriia</taxon>
        <taxon>Flavobacteriales</taxon>
        <taxon>Flavobacteriaceae</taxon>
        <taxon>Kriegella</taxon>
    </lineage>
</organism>
<dbReference type="InterPro" id="IPR036856">
    <property type="entry name" value="Ald_Oxase/Xan_DH_a/b_sf"/>
</dbReference>
<dbReference type="SUPFAM" id="SSF56003">
    <property type="entry name" value="Molybdenum cofactor-binding domain"/>
    <property type="match status" value="2"/>
</dbReference>
<dbReference type="RefSeq" id="WP_089893506.1">
    <property type="nucleotide sequence ID" value="NZ_FNGV01000012.1"/>
</dbReference>
<gene>
    <name evidence="2" type="ORF">SAMN04488514_112118</name>
</gene>
<proteinExistence type="predicted"/>
<evidence type="ECO:0000313" key="3">
    <source>
        <dbReference type="Proteomes" id="UP000199440"/>
    </source>
</evidence>
<dbReference type="InterPro" id="IPR037165">
    <property type="entry name" value="AldOxase/xan_DH_Mopterin-bd_sf"/>
</dbReference>
<dbReference type="AlphaFoldDB" id="A0A1G9V5I2"/>
<dbReference type="PANTHER" id="PTHR47495">
    <property type="entry name" value="ALDEHYDE DEHYDROGENASE"/>
    <property type="match status" value="1"/>
</dbReference>
<dbReference type="SMART" id="SM01008">
    <property type="entry name" value="Ald_Xan_dh_C"/>
    <property type="match status" value="1"/>
</dbReference>
<dbReference type="Pfam" id="PF20256">
    <property type="entry name" value="MoCoBD_2"/>
    <property type="match status" value="2"/>
</dbReference>
<dbReference type="PROSITE" id="PS51318">
    <property type="entry name" value="TAT"/>
    <property type="match status" value="1"/>
</dbReference>
<dbReference type="GO" id="GO:0016491">
    <property type="term" value="F:oxidoreductase activity"/>
    <property type="evidence" value="ECO:0007669"/>
    <property type="project" value="InterPro"/>
</dbReference>
<dbReference type="SUPFAM" id="SSF54665">
    <property type="entry name" value="CO dehydrogenase molybdoprotein N-domain-like"/>
    <property type="match status" value="1"/>
</dbReference>